<accession>A0A0W8FPM5</accession>
<gene>
    <name evidence="1" type="ORF">ASZ90_007314</name>
</gene>
<protein>
    <submittedName>
        <fullName evidence="1">Uncharacterized protein</fullName>
    </submittedName>
</protein>
<comment type="caution">
    <text evidence="1">The sequence shown here is derived from an EMBL/GenBank/DDBJ whole genome shotgun (WGS) entry which is preliminary data.</text>
</comment>
<organism evidence="1">
    <name type="scientific">hydrocarbon metagenome</name>
    <dbReference type="NCBI Taxonomy" id="938273"/>
    <lineage>
        <taxon>unclassified sequences</taxon>
        <taxon>metagenomes</taxon>
        <taxon>ecological metagenomes</taxon>
    </lineage>
</organism>
<name>A0A0W8FPM5_9ZZZZ</name>
<dbReference type="EMBL" id="LNQE01000934">
    <property type="protein sequence ID" value="KUG22879.1"/>
    <property type="molecule type" value="Genomic_DNA"/>
</dbReference>
<sequence length="37" mass="3938">MKYRICHSGVVLAGIQEKTKLDTGLRGCVAIACIDCA</sequence>
<proteinExistence type="predicted"/>
<dbReference type="AlphaFoldDB" id="A0A0W8FPM5"/>
<evidence type="ECO:0000313" key="1">
    <source>
        <dbReference type="EMBL" id="KUG22879.1"/>
    </source>
</evidence>
<reference evidence="1" key="1">
    <citation type="journal article" date="2015" name="Proc. Natl. Acad. Sci. U.S.A.">
        <title>Networks of energetic and metabolic interactions define dynamics in microbial communities.</title>
        <authorList>
            <person name="Embree M."/>
            <person name="Liu J.K."/>
            <person name="Al-Bassam M.M."/>
            <person name="Zengler K."/>
        </authorList>
    </citation>
    <scope>NUCLEOTIDE SEQUENCE</scope>
</reference>